<sequence>MSENASFGSPVDNVRRDIKDNAYHCPQCDTPFTRRSNLRRHFQIHMRNSILKCDNCSDEFGSKEELQSHAPGCYSWSSVHDKTLQAMERPYGKDGTDSLLAHSQRLTQSLDGRSYASPHSAYSNFDSLGYSTSDFSQVMSSVSSSGAVIPPTPPLSSSFDGSYVNASSSSNLFPHRRPSISSSSNSSSSASSSPYTQPPTHVQATTFGYYPSTEVRADGSPWNAVPPAHAAPGEKPVYTRRQVKDMIDVVSECLIESMESVLTRPTSVVSPNSMQLDSPDGHIARAMRDDGFRQTVLSEALPRAYYRMHSGSGTHPKV</sequence>
<evidence type="ECO:0000256" key="2">
    <source>
        <dbReference type="SAM" id="MobiDB-lite"/>
    </source>
</evidence>
<evidence type="ECO:0000313" key="4">
    <source>
        <dbReference type="EMBL" id="KAF9479109.1"/>
    </source>
</evidence>
<dbReference type="InterPro" id="IPR013087">
    <property type="entry name" value="Znf_C2H2_type"/>
</dbReference>
<organism evidence="4 5">
    <name type="scientific">Pholiota conissans</name>
    <dbReference type="NCBI Taxonomy" id="109636"/>
    <lineage>
        <taxon>Eukaryota</taxon>
        <taxon>Fungi</taxon>
        <taxon>Dikarya</taxon>
        <taxon>Basidiomycota</taxon>
        <taxon>Agaricomycotina</taxon>
        <taxon>Agaricomycetes</taxon>
        <taxon>Agaricomycetidae</taxon>
        <taxon>Agaricales</taxon>
        <taxon>Agaricineae</taxon>
        <taxon>Strophariaceae</taxon>
        <taxon>Pholiota</taxon>
    </lineage>
</organism>
<dbReference type="GO" id="GO:0008270">
    <property type="term" value="F:zinc ion binding"/>
    <property type="evidence" value="ECO:0007669"/>
    <property type="project" value="UniProtKB-KW"/>
</dbReference>
<reference evidence="4" key="1">
    <citation type="submission" date="2020-11" db="EMBL/GenBank/DDBJ databases">
        <authorList>
            <consortium name="DOE Joint Genome Institute"/>
            <person name="Ahrendt S."/>
            <person name="Riley R."/>
            <person name="Andreopoulos W."/>
            <person name="Labutti K."/>
            <person name="Pangilinan J."/>
            <person name="Ruiz-Duenas F.J."/>
            <person name="Barrasa J.M."/>
            <person name="Sanchez-Garcia M."/>
            <person name="Camarero S."/>
            <person name="Miyauchi S."/>
            <person name="Serrano A."/>
            <person name="Linde D."/>
            <person name="Babiker R."/>
            <person name="Drula E."/>
            <person name="Ayuso-Fernandez I."/>
            <person name="Pacheco R."/>
            <person name="Padilla G."/>
            <person name="Ferreira P."/>
            <person name="Barriuso J."/>
            <person name="Kellner H."/>
            <person name="Castanera R."/>
            <person name="Alfaro M."/>
            <person name="Ramirez L."/>
            <person name="Pisabarro A.G."/>
            <person name="Kuo A."/>
            <person name="Tritt A."/>
            <person name="Lipzen A."/>
            <person name="He G."/>
            <person name="Yan M."/>
            <person name="Ng V."/>
            <person name="Cullen D."/>
            <person name="Martin F."/>
            <person name="Rosso M.-N."/>
            <person name="Henrissat B."/>
            <person name="Hibbett D."/>
            <person name="Martinez A.T."/>
            <person name="Grigoriev I.V."/>
        </authorList>
    </citation>
    <scope>NUCLEOTIDE SEQUENCE</scope>
    <source>
        <strain evidence="4">CIRM-BRFM 674</strain>
    </source>
</reference>
<dbReference type="InterPro" id="IPR036236">
    <property type="entry name" value="Znf_C2H2_sf"/>
</dbReference>
<keyword evidence="1" id="KW-0862">Zinc</keyword>
<keyword evidence="1" id="KW-0863">Zinc-finger</keyword>
<dbReference type="SMART" id="SM00355">
    <property type="entry name" value="ZnF_C2H2"/>
    <property type="match status" value="2"/>
</dbReference>
<dbReference type="EMBL" id="MU155220">
    <property type="protein sequence ID" value="KAF9479109.1"/>
    <property type="molecule type" value="Genomic_DNA"/>
</dbReference>
<gene>
    <name evidence="4" type="ORF">BDN70DRAFT_879175</name>
</gene>
<dbReference type="Proteomes" id="UP000807469">
    <property type="component" value="Unassembled WGS sequence"/>
</dbReference>
<evidence type="ECO:0000313" key="5">
    <source>
        <dbReference type="Proteomes" id="UP000807469"/>
    </source>
</evidence>
<dbReference type="OrthoDB" id="654211at2759"/>
<comment type="caution">
    <text evidence="4">The sequence shown here is derived from an EMBL/GenBank/DDBJ whole genome shotgun (WGS) entry which is preliminary data.</text>
</comment>
<keyword evidence="1" id="KW-0479">Metal-binding</keyword>
<dbReference type="SUPFAM" id="SSF57667">
    <property type="entry name" value="beta-beta-alpha zinc fingers"/>
    <property type="match status" value="1"/>
</dbReference>
<feature type="region of interest" description="Disordered" evidence="2">
    <location>
        <begin position="170"/>
        <end position="204"/>
    </location>
</feature>
<proteinExistence type="predicted"/>
<dbReference type="AlphaFoldDB" id="A0A9P6D086"/>
<dbReference type="Gene3D" id="3.30.160.60">
    <property type="entry name" value="Classic Zinc Finger"/>
    <property type="match status" value="1"/>
</dbReference>
<keyword evidence="5" id="KW-1185">Reference proteome</keyword>
<dbReference type="Pfam" id="PF00096">
    <property type="entry name" value="zf-C2H2"/>
    <property type="match status" value="1"/>
</dbReference>
<feature type="domain" description="C2H2-type" evidence="3">
    <location>
        <begin position="23"/>
        <end position="50"/>
    </location>
</feature>
<dbReference type="PROSITE" id="PS00028">
    <property type="entry name" value="ZINC_FINGER_C2H2_1"/>
    <property type="match status" value="1"/>
</dbReference>
<evidence type="ECO:0000259" key="3">
    <source>
        <dbReference type="PROSITE" id="PS50157"/>
    </source>
</evidence>
<accession>A0A9P6D086</accession>
<protein>
    <recommendedName>
        <fullName evidence="3">C2H2-type domain-containing protein</fullName>
    </recommendedName>
</protein>
<name>A0A9P6D086_9AGAR</name>
<feature type="compositionally biased region" description="Polar residues" evidence="2">
    <location>
        <begin position="194"/>
        <end position="204"/>
    </location>
</feature>
<feature type="compositionally biased region" description="Low complexity" evidence="2">
    <location>
        <begin position="179"/>
        <end position="193"/>
    </location>
</feature>
<evidence type="ECO:0000256" key="1">
    <source>
        <dbReference type="PROSITE-ProRule" id="PRU00042"/>
    </source>
</evidence>
<dbReference type="PROSITE" id="PS50157">
    <property type="entry name" value="ZINC_FINGER_C2H2_2"/>
    <property type="match status" value="1"/>
</dbReference>